<evidence type="ECO:0000256" key="1">
    <source>
        <dbReference type="SAM" id="Phobius"/>
    </source>
</evidence>
<accession>A0ABR5PIX1</accession>
<comment type="caution">
    <text evidence="2">The sequence shown here is derived from an EMBL/GenBank/DDBJ whole genome shotgun (WGS) entry which is preliminary data.</text>
</comment>
<keyword evidence="1" id="KW-0472">Membrane</keyword>
<dbReference type="EMBL" id="AZFI01000139">
    <property type="protein sequence ID" value="KRM25273.1"/>
    <property type="molecule type" value="Genomic_DNA"/>
</dbReference>
<keyword evidence="1" id="KW-1133">Transmembrane helix</keyword>
<keyword evidence="1" id="KW-0812">Transmembrane</keyword>
<evidence type="ECO:0000313" key="3">
    <source>
        <dbReference type="Proteomes" id="UP000051217"/>
    </source>
</evidence>
<name>A0ABR5PIX1_9LACO</name>
<evidence type="ECO:0000313" key="2">
    <source>
        <dbReference type="EMBL" id="KRM25273.1"/>
    </source>
</evidence>
<keyword evidence="3" id="KW-1185">Reference proteome</keyword>
<feature type="transmembrane region" description="Helical" evidence="1">
    <location>
        <begin position="49"/>
        <end position="67"/>
    </location>
</feature>
<organism evidence="2 3">
    <name type="scientific">Ligilactobacillus acidipiscis DSM 15836</name>
    <dbReference type="NCBI Taxonomy" id="1423716"/>
    <lineage>
        <taxon>Bacteria</taxon>
        <taxon>Bacillati</taxon>
        <taxon>Bacillota</taxon>
        <taxon>Bacilli</taxon>
        <taxon>Lactobacillales</taxon>
        <taxon>Lactobacillaceae</taxon>
        <taxon>Ligilactobacillus</taxon>
    </lineage>
</organism>
<gene>
    <name evidence="2" type="ORF">FC65_GL000431</name>
</gene>
<dbReference type="Proteomes" id="UP000051217">
    <property type="component" value="Unassembled WGS sequence"/>
</dbReference>
<reference evidence="2 3" key="1">
    <citation type="journal article" date="2015" name="Genome Announc.">
        <title>Expanding the biotechnology potential of lactobacilli through comparative genomics of 213 strains and associated genera.</title>
        <authorList>
            <person name="Sun Z."/>
            <person name="Harris H.M."/>
            <person name="McCann A."/>
            <person name="Guo C."/>
            <person name="Argimon S."/>
            <person name="Zhang W."/>
            <person name="Yang X."/>
            <person name="Jeffery I.B."/>
            <person name="Cooney J.C."/>
            <person name="Kagawa T.F."/>
            <person name="Liu W."/>
            <person name="Song Y."/>
            <person name="Salvetti E."/>
            <person name="Wrobel A."/>
            <person name="Rasinkangas P."/>
            <person name="Parkhill J."/>
            <person name="Rea M.C."/>
            <person name="O'Sullivan O."/>
            <person name="Ritari J."/>
            <person name="Douillard F.P."/>
            <person name="Paul Ross R."/>
            <person name="Yang R."/>
            <person name="Briner A.E."/>
            <person name="Felis G.E."/>
            <person name="de Vos W.M."/>
            <person name="Barrangou R."/>
            <person name="Klaenhammer T.R."/>
            <person name="Caufield P.W."/>
            <person name="Cui Y."/>
            <person name="Zhang H."/>
            <person name="O'Toole P.W."/>
        </authorList>
    </citation>
    <scope>NUCLEOTIDE SEQUENCE [LARGE SCALE GENOMIC DNA]</scope>
    <source>
        <strain evidence="2 3">DSM 15836</strain>
    </source>
</reference>
<sequence length="103" mass="11698">MVKTYDFFGKTTFSLVLGVLVFSFLYLASQSSLFFDNFGNNLKSVVDNKVFLSIFSGLYIGGIIPLLKKVFDYEEKINDLESKMEAEGVSFLSKKEILNKKNK</sequence>
<protein>
    <submittedName>
        <fullName evidence="2">Uncharacterized protein</fullName>
    </submittedName>
</protein>
<feature type="transmembrane region" description="Helical" evidence="1">
    <location>
        <begin position="12"/>
        <end position="29"/>
    </location>
</feature>
<proteinExistence type="predicted"/>